<dbReference type="EMBL" id="OX458333">
    <property type="protein sequence ID" value="CAI8875264.1"/>
    <property type="molecule type" value="Genomic_DNA"/>
</dbReference>
<keyword evidence="2" id="KW-1185">Reference proteome</keyword>
<name>A0ABM9I3W9_9GAMM</name>
<evidence type="ECO:0000313" key="1">
    <source>
        <dbReference type="EMBL" id="CAI8875264.1"/>
    </source>
</evidence>
<proteinExistence type="predicted"/>
<protein>
    <submittedName>
        <fullName evidence="1">Uncharacterized protein</fullName>
    </submittedName>
</protein>
<gene>
    <name evidence="1" type="ORF">MSZNOR_2960</name>
</gene>
<sequence>MAHPMLARSNGKHVVIGKYHLDGWKIRFSRLAFTQFLRE</sequence>
<dbReference type="Proteomes" id="UP001162030">
    <property type="component" value="Chromosome"/>
</dbReference>
<organism evidence="1 2">
    <name type="scientific">Methylocaldum szegediense</name>
    <dbReference type="NCBI Taxonomy" id="73780"/>
    <lineage>
        <taxon>Bacteria</taxon>
        <taxon>Pseudomonadati</taxon>
        <taxon>Pseudomonadota</taxon>
        <taxon>Gammaproteobacteria</taxon>
        <taxon>Methylococcales</taxon>
        <taxon>Methylococcaceae</taxon>
        <taxon>Methylocaldum</taxon>
    </lineage>
</organism>
<accession>A0ABM9I3W9</accession>
<evidence type="ECO:0000313" key="2">
    <source>
        <dbReference type="Proteomes" id="UP001162030"/>
    </source>
</evidence>
<reference evidence="1 2" key="1">
    <citation type="submission" date="2023-03" db="EMBL/GenBank/DDBJ databases">
        <authorList>
            <person name="Pearce D."/>
        </authorList>
    </citation>
    <scope>NUCLEOTIDE SEQUENCE [LARGE SCALE GENOMIC DNA]</scope>
    <source>
        <strain evidence="1">Msz</strain>
    </source>
</reference>